<name>A0A438K888_VITVI</name>
<dbReference type="Proteomes" id="UP000288805">
    <property type="component" value="Unassembled WGS sequence"/>
</dbReference>
<dbReference type="InterPro" id="IPR054722">
    <property type="entry name" value="PolX-like_BBD"/>
</dbReference>
<dbReference type="Pfam" id="PF14244">
    <property type="entry name" value="Retrotran_gag_3"/>
    <property type="match status" value="1"/>
</dbReference>
<evidence type="ECO:0000259" key="2">
    <source>
        <dbReference type="Pfam" id="PF22936"/>
    </source>
</evidence>
<feature type="domain" description="Retrotransposon Copia-like N-terminal" evidence="1">
    <location>
        <begin position="24"/>
        <end position="52"/>
    </location>
</feature>
<protein>
    <submittedName>
        <fullName evidence="3">Uncharacterized protein</fullName>
    </submittedName>
</protein>
<sequence length="222" mass="24603">MTEALNKAHTSSHPSYSPAAPIGIKLDGSNYVLWSQVVEMYISDKDKLGYINCRGMDDQLYGFYLDRPMLMFEEKISKQAVMTSGADPIPGVAWKKRESAAIAESTGCAAMANAKPQLSFLPQIELPNDPTLPHNQGNCGHLLLSSTPRDDGVWIIDSGTTDHMTFDSNDFSHFTQPRRTCIAIANGSHIRLHGWNNDYIIISLAISHSTCLFPIKQIDVYK</sequence>
<evidence type="ECO:0000313" key="4">
    <source>
        <dbReference type="Proteomes" id="UP000288805"/>
    </source>
</evidence>
<evidence type="ECO:0000313" key="3">
    <source>
        <dbReference type="EMBL" id="RVX17420.1"/>
    </source>
</evidence>
<accession>A0A438K888</accession>
<evidence type="ECO:0000259" key="1">
    <source>
        <dbReference type="Pfam" id="PF14244"/>
    </source>
</evidence>
<gene>
    <name evidence="3" type="ORF">CK203_003599</name>
</gene>
<dbReference type="OrthoDB" id="1745136at2759"/>
<feature type="domain" description="Retrovirus-related Pol polyprotein from transposon TNT 1-94-like beta-barrel" evidence="2">
    <location>
        <begin position="154"/>
        <end position="194"/>
    </location>
</feature>
<dbReference type="EMBL" id="QGNW01000013">
    <property type="protein sequence ID" value="RVX17420.1"/>
    <property type="molecule type" value="Genomic_DNA"/>
</dbReference>
<proteinExistence type="predicted"/>
<dbReference type="AlphaFoldDB" id="A0A438K888"/>
<dbReference type="InterPro" id="IPR029472">
    <property type="entry name" value="Copia-like_N"/>
</dbReference>
<organism evidence="3 4">
    <name type="scientific">Vitis vinifera</name>
    <name type="common">Grape</name>
    <dbReference type="NCBI Taxonomy" id="29760"/>
    <lineage>
        <taxon>Eukaryota</taxon>
        <taxon>Viridiplantae</taxon>
        <taxon>Streptophyta</taxon>
        <taxon>Embryophyta</taxon>
        <taxon>Tracheophyta</taxon>
        <taxon>Spermatophyta</taxon>
        <taxon>Magnoliopsida</taxon>
        <taxon>eudicotyledons</taxon>
        <taxon>Gunneridae</taxon>
        <taxon>Pentapetalae</taxon>
        <taxon>rosids</taxon>
        <taxon>Vitales</taxon>
        <taxon>Vitaceae</taxon>
        <taxon>Viteae</taxon>
        <taxon>Vitis</taxon>
    </lineage>
</organism>
<comment type="caution">
    <text evidence="3">The sequence shown here is derived from an EMBL/GenBank/DDBJ whole genome shotgun (WGS) entry which is preliminary data.</text>
</comment>
<dbReference type="Pfam" id="PF22936">
    <property type="entry name" value="Pol_BBD"/>
    <property type="match status" value="1"/>
</dbReference>
<reference evidence="3 4" key="1">
    <citation type="journal article" date="2018" name="PLoS Genet.">
        <title>Population sequencing reveals clonal diversity and ancestral inbreeding in the grapevine cultivar Chardonnay.</title>
        <authorList>
            <person name="Roach M.J."/>
            <person name="Johnson D.L."/>
            <person name="Bohlmann J."/>
            <person name="van Vuuren H.J."/>
            <person name="Jones S.J."/>
            <person name="Pretorius I.S."/>
            <person name="Schmidt S.A."/>
            <person name="Borneman A.R."/>
        </authorList>
    </citation>
    <scope>NUCLEOTIDE SEQUENCE [LARGE SCALE GENOMIC DNA]</scope>
    <source>
        <strain evidence="4">cv. Chardonnay</strain>
        <tissue evidence="3">Leaf</tissue>
    </source>
</reference>